<comment type="cofactor">
    <cofactor evidence="2 8 9">
        <name>Mg(2+)</name>
        <dbReference type="ChEBI" id="CHEBI:18420"/>
    </cofactor>
</comment>
<dbReference type="Gene3D" id="3.30.540.10">
    <property type="entry name" value="Fructose-1,6-Bisphosphatase, subunit A, domain 1"/>
    <property type="match status" value="1"/>
</dbReference>
<evidence type="ECO:0000256" key="2">
    <source>
        <dbReference type="ARBA" id="ARBA00001946"/>
    </source>
</evidence>
<dbReference type="InterPro" id="IPR020550">
    <property type="entry name" value="Inositol_monophosphatase_CS"/>
</dbReference>
<reference evidence="11" key="1">
    <citation type="journal article" date="2010" name="Nature">
        <title>The Amphimedon queenslandica genome and the evolution of animal complexity.</title>
        <authorList>
            <person name="Srivastava M."/>
            <person name="Simakov O."/>
            <person name="Chapman J."/>
            <person name="Fahey B."/>
            <person name="Gauthier M.E."/>
            <person name="Mitros T."/>
            <person name="Richards G.S."/>
            <person name="Conaco C."/>
            <person name="Dacre M."/>
            <person name="Hellsten U."/>
            <person name="Larroux C."/>
            <person name="Putnam N.H."/>
            <person name="Stanke M."/>
            <person name="Adamska M."/>
            <person name="Darling A."/>
            <person name="Degnan S.M."/>
            <person name="Oakley T.H."/>
            <person name="Plachetzki D.C."/>
            <person name="Zhai Y."/>
            <person name="Adamski M."/>
            <person name="Calcino A."/>
            <person name="Cummins S.F."/>
            <person name="Goodstein D.M."/>
            <person name="Harris C."/>
            <person name="Jackson D.J."/>
            <person name="Leys S.P."/>
            <person name="Shu S."/>
            <person name="Woodcroft B.J."/>
            <person name="Vervoort M."/>
            <person name="Kosik K.S."/>
            <person name="Manning G."/>
            <person name="Degnan B.M."/>
            <person name="Rokhsar D.S."/>
        </authorList>
    </citation>
    <scope>NUCLEOTIDE SEQUENCE [LARGE SCALE GENOMIC DNA]</scope>
</reference>
<dbReference type="InterPro" id="IPR020552">
    <property type="entry name" value="Inositol_monoPase_Li-sen"/>
</dbReference>
<dbReference type="InParanoid" id="A0A1X7VXP2"/>
<reference evidence="10" key="2">
    <citation type="submission" date="2017-05" db="UniProtKB">
        <authorList>
            <consortium name="EnsemblMetazoa"/>
        </authorList>
    </citation>
    <scope>IDENTIFICATION</scope>
</reference>
<dbReference type="Gene3D" id="3.40.190.80">
    <property type="match status" value="1"/>
</dbReference>
<protein>
    <recommendedName>
        <fullName evidence="9">Inositol-1-monophosphatase</fullName>
        <ecNumber evidence="9">3.1.3.25</ecNumber>
    </recommendedName>
</protein>
<evidence type="ECO:0000256" key="3">
    <source>
        <dbReference type="ARBA" id="ARBA00005152"/>
    </source>
</evidence>
<evidence type="ECO:0000256" key="9">
    <source>
        <dbReference type="RuleBase" id="RU364068"/>
    </source>
</evidence>
<evidence type="ECO:0000256" key="4">
    <source>
        <dbReference type="ARBA" id="ARBA00009759"/>
    </source>
</evidence>
<proteinExistence type="inferred from homology"/>
<dbReference type="GO" id="GO:0046872">
    <property type="term" value="F:metal ion binding"/>
    <property type="evidence" value="ECO:0007669"/>
    <property type="project" value="UniProtKB-KW"/>
</dbReference>
<dbReference type="PRINTS" id="PR00378">
    <property type="entry name" value="LIIMPHPHTASE"/>
</dbReference>
<keyword evidence="7 8" id="KW-0460">Magnesium</keyword>
<feature type="binding site" evidence="8">
    <location>
        <position position="229"/>
    </location>
    <ligand>
        <name>Mg(2+)</name>
        <dbReference type="ChEBI" id="CHEBI:18420"/>
        <label>1</label>
        <note>catalytic</note>
    </ligand>
</feature>
<comment type="catalytic activity">
    <reaction evidence="1 9">
        <text>a myo-inositol phosphate + H2O = myo-inositol + phosphate</text>
        <dbReference type="Rhea" id="RHEA:24056"/>
        <dbReference type="ChEBI" id="CHEBI:15377"/>
        <dbReference type="ChEBI" id="CHEBI:17268"/>
        <dbReference type="ChEBI" id="CHEBI:43474"/>
        <dbReference type="ChEBI" id="CHEBI:84139"/>
        <dbReference type="EC" id="3.1.3.25"/>
    </reaction>
</comment>
<evidence type="ECO:0000313" key="11">
    <source>
        <dbReference type="Proteomes" id="UP000007879"/>
    </source>
</evidence>
<dbReference type="CDD" id="cd01639">
    <property type="entry name" value="IMPase"/>
    <property type="match status" value="1"/>
</dbReference>
<dbReference type="PROSITE" id="PS00630">
    <property type="entry name" value="IMP_2"/>
    <property type="match status" value="1"/>
</dbReference>
<sequence length="283" mass="30616">MADSPEVLQGYLEKAELVARKASEIVDEALSKGERRDASIKGINTSDLVTETDLAVEKFVFEELRNYYPDHKFIGEESVSSGGGSCTLTDTPTWIIDPIDGTSNFVHGFPFSVISIGLAVNKELVVGVAYNFFQRQMYTARKGGGAFLNGKRISVSNVTELNKSIVITDYGSTRQDFEFIPKVEMMKALAGDPGHVHGIRTLGSAVASLCMVASGRAEAYFEYGVHCWDIAAGAVIVREAGGIAIYPTGSELDIMGRGILVAANVELAKSIVPILKHIDYPRD</sequence>
<dbReference type="FunFam" id="3.30.540.10:FF:000004">
    <property type="entry name" value="Inositol-1-monophosphatase"/>
    <property type="match status" value="1"/>
</dbReference>
<dbReference type="GO" id="GO:0008934">
    <property type="term" value="F:inositol monophosphate 1-phosphatase activity"/>
    <property type="evidence" value="ECO:0007669"/>
    <property type="project" value="InterPro"/>
</dbReference>
<feature type="binding site" evidence="8">
    <location>
        <position position="76"/>
    </location>
    <ligand>
        <name>Mg(2+)</name>
        <dbReference type="ChEBI" id="CHEBI:18420"/>
        <label>1</label>
        <note>catalytic</note>
    </ligand>
</feature>
<dbReference type="KEGG" id="aqu:100636643"/>
<keyword evidence="11" id="KW-1185">Reference proteome</keyword>
<dbReference type="Pfam" id="PF00459">
    <property type="entry name" value="Inositol_P"/>
    <property type="match status" value="1"/>
</dbReference>
<dbReference type="InterPro" id="IPR000760">
    <property type="entry name" value="Inositol_monophosphatase-like"/>
</dbReference>
<dbReference type="Proteomes" id="UP000007879">
    <property type="component" value="Unassembled WGS sequence"/>
</dbReference>
<evidence type="ECO:0000256" key="5">
    <source>
        <dbReference type="ARBA" id="ARBA00022723"/>
    </source>
</evidence>
<feature type="binding site" evidence="8">
    <location>
        <position position="100"/>
    </location>
    <ligand>
        <name>Mg(2+)</name>
        <dbReference type="ChEBI" id="CHEBI:18420"/>
        <label>1</label>
        <note>catalytic</note>
    </ligand>
</feature>
<accession>A0A1X7VXP2</accession>
<dbReference type="GO" id="GO:0007165">
    <property type="term" value="P:signal transduction"/>
    <property type="evidence" value="ECO:0007669"/>
    <property type="project" value="TreeGrafter"/>
</dbReference>
<feature type="binding site" evidence="8">
    <location>
        <position position="97"/>
    </location>
    <ligand>
        <name>Mg(2+)</name>
        <dbReference type="ChEBI" id="CHEBI:18420"/>
        <label>1</label>
        <note>catalytic</note>
    </ligand>
</feature>
<evidence type="ECO:0000256" key="7">
    <source>
        <dbReference type="ARBA" id="ARBA00022842"/>
    </source>
</evidence>
<keyword evidence="6 9" id="KW-0378">Hydrolase</keyword>
<dbReference type="OrthoDB" id="10254945at2759"/>
<evidence type="ECO:0000256" key="8">
    <source>
        <dbReference type="PIRSR" id="PIRSR600760-2"/>
    </source>
</evidence>
<dbReference type="EnsemblMetazoa" id="Aqu2.1.44189_001">
    <property type="protein sequence ID" value="Aqu2.1.44189_001"/>
    <property type="gene ID" value="Aqu2.1.44189"/>
</dbReference>
<feature type="binding site" evidence="8">
    <location>
        <position position="99"/>
    </location>
    <ligand>
        <name>Mg(2+)</name>
        <dbReference type="ChEBI" id="CHEBI:18420"/>
        <label>1</label>
        <note>catalytic</note>
    </ligand>
</feature>
<dbReference type="SUPFAM" id="SSF56655">
    <property type="entry name" value="Carbohydrate phosphatase"/>
    <property type="match status" value="1"/>
</dbReference>
<dbReference type="InterPro" id="IPR033942">
    <property type="entry name" value="IMPase"/>
</dbReference>
<dbReference type="AlphaFoldDB" id="A0A1X7VXP2"/>
<dbReference type="UniPathway" id="UPA00823">
    <property type="reaction ID" value="UER00788"/>
</dbReference>
<dbReference type="EC" id="3.1.3.25" evidence="9"/>
<dbReference type="GO" id="GO:0006021">
    <property type="term" value="P:inositol biosynthetic process"/>
    <property type="evidence" value="ECO:0007669"/>
    <property type="project" value="UniProtKB-UniPathway"/>
</dbReference>
<dbReference type="PANTHER" id="PTHR20854">
    <property type="entry name" value="INOSITOL MONOPHOSPHATASE"/>
    <property type="match status" value="1"/>
</dbReference>
<evidence type="ECO:0000256" key="6">
    <source>
        <dbReference type="ARBA" id="ARBA00022801"/>
    </source>
</evidence>
<dbReference type="FunFam" id="3.40.190.80:FF:000002">
    <property type="entry name" value="Inositol-1-monophosphatase"/>
    <property type="match status" value="1"/>
</dbReference>
<evidence type="ECO:0000256" key="1">
    <source>
        <dbReference type="ARBA" id="ARBA00001033"/>
    </source>
</evidence>
<dbReference type="GO" id="GO:0046854">
    <property type="term" value="P:phosphatidylinositol phosphate biosynthetic process"/>
    <property type="evidence" value="ECO:0007669"/>
    <property type="project" value="InterPro"/>
</dbReference>
<dbReference type="EnsemblMetazoa" id="XM_003382407.3">
    <property type="protein sequence ID" value="XP_003382455.1"/>
    <property type="gene ID" value="LOC100636643"/>
</dbReference>
<dbReference type="PANTHER" id="PTHR20854:SF4">
    <property type="entry name" value="INOSITOL-1-MONOPHOSPHATASE-RELATED"/>
    <property type="match status" value="1"/>
</dbReference>
<dbReference type="PROSITE" id="PS00629">
    <property type="entry name" value="IMP_1"/>
    <property type="match status" value="1"/>
</dbReference>
<organism evidence="10">
    <name type="scientific">Amphimedon queenslandica</name>
    <name type="common">Sponge</name>
    <dbReference type="NCBI Taxonomy" id="400682"/>
    <lineage>
        <taxon>Eukaryota</taxon>
        <taxon>Metazoa</taxon>
        <taxon>Porifera</taxon>
        <taxon>Demospongiae</taxon>
        <taxon>Heteroscleromorpha</taxon>
        <taxon>Haplosclerida</taxon>
        <taxon>Niphatidae</taxon>
        <taxon>Amphimedon</taxon>
    </lineage>
</organism>
<evidence type="ECO:0000313" key="10">
    <source>
        <dbReference type="EnsemblMetazoa" id="Aqu2.1.44189_001"/>
    </source>
</evidence>
<gene>
    <name evidence="10" type="primary">100636643</name>
</gene>
<dbReference type="PRINTS" id="PR00377">
    <property type="entry name" value="IMPHPHTASES"/>
</dbReference>
<dbReference type="STRING" id="400682.A0A1X7VXP2"/>
<comment type="pathway">
    <text evidence="3 9">Polyol metabolism; myo-inositol biosynthesis; myo-inositol from D-glucose 6-phosphate: step 2/2.</text>
</comment>
<comment type="similarity">
    <text evidence="4 9">Belongs to the inositol monophosphatase superfamily.</text>
</comment>
<dbReference type="eggNOG" id="KOG2951">
    <property type="taxonomic scope" value="Eukaryota"/>
</dbReference>
<name>A0A1X7VXP2_AMPQE</name>
<dbReference type="InterPro" id="IPR020583">
    <property type="entry name" value="Inositol_monoP_metal-BS"/>
</dbReference>
<dbReference type="OMA" id="HAWDCLA"/>
<keyword evidence="5 8" id="KW-0479">Metal-binding</keyword>